<feature type="signal peptide" evidence="1">
    <location>
        <begin position="1"/>
        <end position="19"/>
    </location>
</feature>
<evidence type="ECO:0000256" key="1">
    <source>
        <dbReference type="SAM" id="SignalP"/>
    </source>
</evidence>
<dbReference type="OrthoDB" id="18139at2759"/>
<dbReference type="KEGG" id="ptkz:JDV02_010356"/>
<organism evidence="2 3">
    <name type="scientific">Purpureocillium takamizusanense</name>
    <dbReference type="NCBI Taxonomy" id="2060973"/>
    <lineage>
        <taxon>Eukaryota</taxon>
        <taxon>Fungi</taxon>
        <taxon>Dikarya</taxon>
        <taxon>Ascomycota</taxon>
        <taxon>Pezizomycotina</taxon>
        <taxon>Sordariomycetes</taxon>
        <taxon>Hypocreomycetidae</taxon>
        <taxon>Hypocreales</taxon>
        <taxon>Ophiocordycipitaceae</taxon>
        <taxon>Purpureocillium</taxon>
    </lineage>
</organism>
<name>A0A9Q8QS25_9HYPO</name>
<protein>
    <submittedName>
        <fullName evidence="2">Uncharacterized protein</fullName>
    </submittedName>
</protein>
<gene>
    <name evidence="2" type="ORF">JDV02_010356</name>
</gene>
<evidence type="ECO:0000313" key="3">
    <source>
        <dbReference type="Proteomes" id="UP000829364"/>
    </source>
</evidence>
<keyword evidence="3" id="KW-1185">Reference proteome</keyword>
<proteinExistence type="predicted"/>
<dbReference type="AlphaFoldDB" id="A0A9Q8QS25"/>
<evidence type="ECO:0000313" key="2">
    <source>
        <dbReference type="EMBL" id="UNI24623.1"/>
    </source>
</evidence>
<dbReference type="EMBL" id="CP086365">
    <property type="protein sequence ID" value="UNI24623.1"/>
    <property type="molecule type" value="Genomic_DNA"/>
</dbReference>
<feature type="chain" id="PRO_5040110617" evidence="1">
    <location>
        <begin position="20"/>
        <end position="74"/>
    </location>
</feature>
<dbReference type="GeneID" id="72072300"/>
<accession>A0A9Q8QS25</accession>
<sequence>MKVLAATMLLAALAGTALGAAWRGSTYGTYGTVYSAQVCAAAAACGPREYCCGTGSTRYCTTQRKMGQDCDGPA</sequence>
<reference evidence="2" key="1">
    <citation type="submission" date="2021-11" db="EMBL/GenBank/DDBJ databases">
        <title>Purpureocillium_takamizusanense_genome.</title>
        <authorList>
            <person name="Nguyen N.-H."/>
        </authorList>
    </citation>
    <scope>NUCLEOTIDE SEQUENCE</scope>
    <source>
        <strain evidence="2">PT3</strain>
    </source>
</reference>
<dbReference type="RefSeq" id="XP_047848104.1">
    <property type="nucleotide sequence ID" value="XM_047992090.1"/>
</dbReference>
<dbReference type="Proteomes" id="UP000829364">
    <property type="component" value="Chromosome 12"/>
</dbReference>
<keyword evidence="1" id="KW-0732">Signal</keyword>